<name>A0A5M9I5F5_9FIRM</name>
<reference evidence="3" key="1">
    <citation type="submission" date="2019-07" db="EMBL/GenBank/DDBJ databases">
        <authorList>
            <person name="Wongkuna S."/>
            <person name="Scaria J."/>
        </authorList>
    </citation>
    <scope>NUCLEOTIDE SEQUENCE [LARGE SCALE GENOMIC DNA]</scope>
    <source>
        <strain evidence="3">SW178</strain>
    </source>
</reference>
<dbReference type="AlphaFoldDB" id="A0A5M9I5F5"/>
<accession>A0A5M9I5F5</accession>
<sequence>MNREQMIKYLANVLVLETKLYELNQICWNIDIKINELTEVLNKKPSPEYKERDNKERTGDMLSIAAYALLPGGVVFVIAYIVLHLFKGPTQSSVALCVLAALVAYGIGFASFYHDNSEIDLHYESENRRIRNENRKIYQDAERANHEIEQLEKAYSLLSQNYYSVKDTLDKLYNMNIIYSKYRNMVAIASFYEYYLSGRCSRLTGHEGAYNIYENELIGKIIIGKLDDIICRLDEIKRNQYMLYNQLTLSNQKVDRLTSELKWASDKIEDIAHNQELIEYNTDITRKNSEVIKWISVCDYLNV</sequence>
<keyword evidence="2" id="KW-0472">Membrane</keyword>
<comment type="caution">
    <text evidence="3">The sequence shown here is derived from an EMBL/GenBank/DDBJ whole genome shotgun (WGS) entry which is preliminary data.</text>
</comment>
<proteinExistence type="predicted"/>
<keyword evidence="2" id="KW-1133">Transmembrane helix</keyword>
<evidence type="ECO:0000313" key="3">
    <source>
        <dbReference type="EMBL" id="KAA8502772.1"/>
    </source>
</evidence>
<dbReference type="RefSeq" id="WP_150309960.1">
    <property type="nucleotide sequence ID" value="NZ_VMSO01000001.1"/>
</dbReference>
<keyword evidence="1" id="KW-0175">Coiled coil</keyword>
<evidence type="ECO:0000313" key="4">
    <source>
        <dbReference type="Proteomes" id="UP000322025"/>
    </source>
</evidence>
<evidence type="ECO:0000256" key="1">
    <source>
        <dbReference type="SAM" id="Coils"/>
    </source>
</evidence>
<dbReference type="OrthoDB" id="2065951at2"/>
<feature type="transmembrane region" description="Helical" evidence="2">
    <location>
        <begin position="64"/>
        <end position="86"/>
    </location>
</feature>
<dbReference type="EMBL" id="VMSO01000001">
    <property type="protein sequence ID" value="KAA8502772.1"/>
    <property type="molecule type" value="Genomic_DNA"/>
</dbReference>
<organism evidence="3 4">
    <name type="scientific">Mediterraneibacter catenae</name>
    <dbReference type="NCBI Taxonomy" id="2594882"/>
    <lineage>
        <taxon>Bacteria</taxon>
        <taxon>Bacillati</taxon>
        <taxon>Bacillota</taxon>
        <taxon>Clostridia</taxon>
        <taxon>Lachnospirales</taxon>
        <taxon>Lachnospiraceae</taxon>
        <taxon>Mediterraneibacter</taxon>
    </lineage>
</organism>
<gene>
    <name evidence="3" type="ORF">FNY66_00450</name>
</gene>
<feature type="transmembrane region" description="Helical" evidence="2">
    <location>
        <begin position="92"/>
        <end position="113"/>
    </location>
</feature>
<feature type="coiled-coil region" evidence="1">
    <location>
        <begin position="127"/>
        <end position="161"/>
    </location>
</feature>
<keyword evidence="4" id="KW-1185">Reference proteome</keyword>
<evidence type="ECO:0000256" key="2">
    <source>
        <dbReference type="SAM" id="Phobius"/>
    </source>
</evidence>
<keyword evidence="2" id="KW-0812">Transmembrane</keyword>
<protein>
    <submittedName>
        <fullName evidence="3">Uncharacterized protein</fullName>
    </submittedName>
</protein>
<dbReference type="Proteomes" id="UP000322025">
    <property type="component" value="Unassembled WGS sequence"/>
</dbReference>